<dbReference type="Proteomes" id="UP001610334">
    <property type="component" value="Unassembled WGS sequence"/>
</dbReference>
<evidence type="ECO:0000313" key="2">
    <source>
        <dbReference type="Proteomes" id="UP001610334"/>
    </source>
</evidence>
<evidence type="ECO:0000313" key="1">
    <source>
        <dbReference type="EMBL" id="KAL2810185.1"/>
    </source>
</evidence>
<dbReference type="PROSITE" id="PS51257">
    <property type="entry name" value="PROKAR_LIPOPROTEIN"/>
    <property type="match status" value="1"/>
</dbReference>
<organism evidence="1 2">
    <name type="scientific">Aspergillus granulosus</name>
    <dbReference type="NCBI Taxonomy" id="176169"/>
    <lineage>
        <taxon>Eukaryota</taxon>
        <taxon>Fungi</taxon>
        <taxon>Dikarya</taxon>
        <taxon>Ascomycota</taxon>
        <taxon>Pezizomycotina</taxon>
        <taxon>Eurotiomycetes</taxon>
        <taxon>Eurotiomycetidae</taxon>
        <taxon>Eurotiales</taxon>
        <taxon>Aspergillaceae</taxon>
        <taxon>Aspergillus</taxon>
        <taxon>Aspergillus subgen. Nidulantes</taxon>
    </lineage>
</organism>
<protein>
    <submittedName>
        <fullName evidence="1">Uncharacterized protein</fullName>
    </submittedName>
</protein>
<proteinExistence type="predicted"/>
<reference evidence="1 2" key="1">
    <citation type="submission" date="2024-07" db="EMBL/GenBank/DDBJ databases">
        <title>Section-level genome sequencing and comparative genomics of Aspergillus sections Usti and Cavernicolus.</title>
        <authorList>
            <consortium name="Lawrence Berkeley National Laboratory"/>
            <person name="Nybo J.L."/>
            <person name="Vesth T.C."/>
            <person name="Theobald S."/>
            <person name="Frisvad J.C."/>
            <person name="Larsen T.O."/>
            <person name="Kjaerboelling I."/>
            <person name="Rothschild-Mancinelli K."/>
            <person name="Lyhne E.K."/>
            <person name="Kogle M.E."/>
            <person name="Barry K."/>
            <person name="Clum A."/>
            <person name="Na H."/>
            <person name="Ledsgaard L."/>
            <person name="Lin J."/>
            <person name="Lipzen A."/>
            <person name="Kuo A."/>
            <person name="Riley R."/>
            <person name="Mondo S."/>
            <person name="Labutti K."/>
            <person name="Haridas S."/>
            <person name="Pangalinan J."/>
            <person name="Salamov A.A."/>
            <person name="Simmons B.A."/>
            <person name="Magnuson J.K."/>
            <person name="Chen J."/>
            <person name="Drula E."/>
            <person name="Henrissat B."/>
            <person name="Wiebenga A."/>
            <person name="Lubbers R.J."/>
            <person name="Gomes A.C."/>
            <person name="Makela M.R."/>
            <person name="Stajich J."/>
            <person name="Grigoriev I.V."/>
            <person name="Mortensen U.H."/>
            <person name="De Vries R.P."/>
            <person name="Baker S.E."/>
            <person name="Andersen M.R."/>
        </authorList>
    </citation>
    <scope>NUCLEOTIDE SEQUENCE [LARGE SCALE GENOMIC DNA]</scope>
    <source>
        <strain evidence="1 2">CBS 588.65</strain>
    </source>
</reference>
<comment type="caution">
    <text evidence="1">The sequence shown here is derived from an EMBL/GenBank/DDBJ whole genome shotgun (WGS) entry which is preliminary data.</text>
</comment>
<keyword evidence="2" id="KW-1185">Reference proteome</keyword>
<gene>
    <name evidence="1" type="ORF">BJX63DRAFT_323410</name>
</gene>
<dbReference type="EMBL" id="JBFXLT010000075">
    <property type="protein sequence ID" value="KAL2810185.1"/>
    <property type="molecule type" value="Genomic_DNA"/>
</dbReference>
<name>A0ABR4H425_9EURO</name>
<sequence length="148" mass="16615">MRGYLRVGFIKKLTDSYSWNSGIVSCATSDCADERMPARHLQAGKRAEVRFTVAKLSQGGVIRSIFLSHQHQQCTRVPPVYKPPECSKRKSPINKRGRCAVRPCAASPRTTGNRAIPLKIPHFDPPLAIICEEQFSHYLAHHRHLAEA</sequence>
<accession>A0ABR4H425</accession>